<dbReference type="OrthoDB" id="2432629at2759"/>
<evidence type="ECO:0000313" key="2">
    <source>
        <dbReference type="Proteomes" id="UP000789759"/>
    </source>
</evidence>
<feature type="non-terminal residue" evidence="1">
    <location>
        <position position="1"/>
    </location>
</feature>
<proteinExistence type="predicted"/>
<sequence length="144" mass="16628">AKTAINITLAINKDAKLVQILKDFIATNQMKHEDIIKETNNSISTKDDNFIQNTSKIIPLQQHLINQLTSPKVIKIYDAPCKKRIKGFVEILKRKKTMNKIMNVIQDNSKEAVLKQKCKCLLCKNLSYYQKKYLFASTIDKENK</sequence>
<dbReference type="Proteomes" id="UP000789759">
    <property type="component" value="Unassembled WGS sequence"/>
</dbReference>
<protein>
    <submittedName>
        <fullName evidence="1">20752_t:CDS:1</fullName>
    </submittedName>
</protein>
<organism evidence="1 2">
    <name type="scientific">Cetraspora pellucida</name>
    <dbReference type="NCBI Taxonomy" id="1433469"/>
    <lineage>
        <taxon>Eukaryota</taxon>
        <taxon>Fungi</taxon>
        <taxon>Fungi incertae sedis</taxon>
        <taxon>Mucoromycota</taxon>
        <taxon>Glomeromycotina</taxon>
        <taxon>Glomeromycetes</taxon>
        <taxon>Diversisporales</taxon>
        <taxon>Gigasporaceae</taxon>
        <taxon>Cetraspora</taxon>
    </lineage>
</organism>
<accession>A0A9N9KH44</accession>
<evidence type="ECO:0000313" key="1">
    <source>
        <dbReference type="EMBL" id="CAG8828859.1"/>
    </source>
</evidence>
<name>A0A9N9KH44_9GLOM</name>
<keyword evidence="2" id="KW-1185">Reference proteome</keyword>
<comment type="caution">
    <text evidence="1">The sequence shown here is derived from an EMBL/GenBank/DDBJ whole genome shotgun (WGS) entry which is preliminary data.</text>
</comment>
<gene>
    <name evidence="1" type="ORF">CPELLU_LOCUS20440</name>
</gene>
<reference evidence="1" key="1">
    <citation type="submission" date="2021-06" db="EMBL/GenBank/DDBJ databases">
        <authorList>
            <person name="Kallberg Y."/>
            <person name="Tangrot J."/>
            <person name="Rosling A."/>
        </authorList>
    </citation>
    <scope>NUCLEOTIDE SEQUENCE</scope>
    <source>
        <strain evidence="1">FL966</strain>
    </source>
</reference>
<dbReference type="EMBL" id="CAJVQA010061247">
    <property type="protein sequence ID" value="CAG8828859.1"/>
    <property type="molecule type" value="Genomic_DNA"/>
</dbReference>
<dbReference type="AlphaFoldDB" id="A0A9N9KH44"/>